<feature type="domain" description="SAM" evidence="2">
    <location>
        <begin position="17"/>
        <end position="85"/>
    </location>
</feature>
<feature type="non-terminal residue" evidence="3">
    <location>
        <position position="1"/>
    </location>
</feature>
<dbReference type="OrthoDB" id="6430345at2759"/>
<reference evidence="3 4" key="1">
    <citation type="journal article" date="2019" name="PLoS Biol.">
        <title>Sex chromosomes control vertical transmission of feminizing Wolbachia symbionts in an isopod.</title>
        <authorList>
            <person name="Becking T."/>
            <person name="Chebbi M.A."/>
            <person name="Giraud I."/>
            <person name="Moumen B."/>
            <person name="Laverre T."/>
            <person name="Caubet Y."/>
            <person name="Peccoud J."/>
            <person name="Gilbert C."/>
            <person name="Cordaux R."/>
        </authorList>
    </citation>
    <scope>NUCLEOTIDE SEQUENCE [LARGE SCALE GENOMIC DNA]</scope>
    <source>
        <strain evidence="3">ANa2</strain>
        <tissue evidence="3">Whole body excluding digestive tract and cuticle</tissue>
    </source>
</reference>
<dbReference type="PANTHER" id="PTHR12776">
    <property type="entry name" value="KAZRIN-RELATED"/>
    <property type="match status" value="1"/>
</dbReference>
<dbReference type="InterPro" id="IPR001660">
    <property type="entry name" value="SAM"/>
</dbReference>
<dbReference type="EMBL" id="SEYY01000754">
    <property type="protein sequence ID" value="KAB7506542.1"/>
    <property type="molecule type" value="Genomic_DNA"/>
</dbReference>
<evidence type="ECO:0000313" key="3">
    <source>
        <dbReference type="EMBL" id="KAB7506542.1"/>
    </source>
</evidence>
<feature type="region of interest" description="Disordered" evidence="1">
    <location>
        <begin position="182"/>
        <end position="203"/>
    </location>
</feature>
<organism evidence="3 4">
    <name type="scientific">Armadillidium nasatum</name>
    <dbReference type="NCBI Taxonomy" id="96803"/>
    <lineage>
        <taxon>Eukaryota</taxon>
        <taxon>Metazoa</taxon>
        <taxon>Ecdysozoa</taxon>
        <taxon>Arthropoda</taxon>
        <taxon>Crustacea</taxon>
        <taxon>Multicrustacea</taxon>
        <taxon>Malacostraca</taxon>
        <taxon>Eumalacostraca</taxon>
        <taxon>Peracarida</taxon>
        <taxon>Isopoda</taxon>
        <taxon>Oniscidea</taxon>
        <taxon>Crinocheta</taxon>
        <taxon>Armadillidiidae</taxon>
        <taxon>Armadillidium</taxon>
    </lineage>
</organism>
<evidence type="ECO:0000313" key="4">
    <source>
        <dbReference type="Proteomes" id="UP000326759"/>
    </source>
</evidence>
<dbReference type="Pfam" id="PF07647">
    <property type="entry name" value="SAM_2"/>
    <property type="match status" value="1"/>
</dbReference>
<name>A0A5N5TK63_9CRUS</name>
<protein>
    <recommendedName>
        <fullName evidence="2">SAM domain-containing protein</fullName>
    </recommendedName>
</protein>
<dbReference type="PANTHER" id="PTHR12776:SF1">
    <property type="entry name" value="KAZRIN"/>
    <property type="match status" value="1"/>
</dbReference>
<dbReference type="Proteomes" id="UP000326759">
    <property type="component" value="Unassembled WGS sequence"/>
</dbReference>
<comment type="caution">
    <text evidence="3">The sequence shown here is derived from an EMBL/GenBank/DDBJ whole genome shotgun (WGS) entry which is preliminary data.</text>
</comment>
<sequence>LLAEKRHQCENFNCDPVVWTNYRWVKWAQSIDLIEYAANLKDSGIHGALVVLEHSFSVETMATALGIQSSKSIIRRHLATEFENLIIPSRKQMDEQARLAKMEKRRQEKMGSGGSLGRSFVGRTYATLDKGDKDKRRSSLRGSLSRALGLKVREEVIYQNGLNSTENMTYATPRSLPIQVPGSYPVPPSHSPYIRNGSYHEGE</sequence>
<dbReference type="InterPro" id="IPR037614">
    <property type="entry name" value="Kazrin"/>
</dbReference>
<accession>A0A5N5TK63</accession>
<evidence type="ECO:0000256" key="1">
    <source>
        <dbReference type="SAM" id="MobiDB-lite"/>
    </source>
</evidence>
<gene>
    <name evidence="3" type="ORF">Anas_02714</name>
</gene>
<proteinExistence type="predicted"/>
<dbReference type="InterPro" id="IPR013761">
    <property type="entry name" value="SAM/pointed_sf"/>
</dbReference>
<keyword evidence="4" id="KW-1185">Reference proteome</keyword>
<dbReference type="AlphaFoldDB" id="A0A5N5TK63"/>
<dbReference type="Gene3D" id="1.10.150.50">
    <property type="entry name" value="Transcription Factor, Ets-1"/>
    <property type="match status" value="1"/>
</dbReference>
<evidence type="ECO:0000259" key="2">
    <source>
        <dbReference type="Pfam" id="PF07647"/>
    </source>
</evidence>